<evidence type="ECO:0000256" key="5">
    <source>
        <dbReference type="ARBA" id="ARBA00035007"/>
    </source>
</evidence>
<dbReference type="Gene3D" id="3.20.20.70">
    <property type="entry name" value="Aldolase class I"/>
    <property type="match status" value="1"/>
</dbReference>
<evidence type="ECO:0000256" key="3">
    <source>
        <dbReference type="ARBA" id="ARBA00022676"/>
    </source>
</evidence>
<dbReference type="AlphaFoldDB" id="G5AS83"/>
<dbReference type="UniPathway" id="UPA00253"/>
<dbReference type="PANTHER" id="PTHR43816:SF1">
    <property type="entry name" value="NICOTINAMIDE PHOSPHORIBOSYLTRANSFERASE"/>
    <property type="match status" value="1"/>
</dbReference>
<dbReference type="Pfam" id="PF18127">
    <property type="entry name" value="NAMPT_N"/>
    <property type="match status" value="1"/>
</dbReference>
<evidence type="ECO:0000256" key="1">
    <source>
        <dbReference type="ARBA" id="ARBA00010897"/>
    </source>
</evidence>
<evidence type="ECO:0000256" key="7">
    <source>
        <dbReference type="ARBA" id="ARBA00035036"/>
    </source>
</evidence>
<evidence type="ECO:0000313" key="12">
    <source>
        <dbReference type="Proteomes" id="UP000006813"/>
    </source>
</evidence>
<dbReference type="PANTHER" id="PTHR43816">
    <property type="entry name" value="NICOTINAMIDE PHOSPHORIBOSYLTRANSFERASE"/>
    <property type="match status" value="1"/>
</dbReference>
<dbReference type="STRING" id="10181.G5AS83"/>
<gene>
    <name evidence="11" type="ORF">GW7_02086</name>
</gene>
<dbReference type="InterPro" id="IPR041529">
    <property type="entry name" value="DUF5598"/>
</dbReference>
<keyword evidence="2" id="KW-0662">Pyridine nucleotide biosynthesis</keyword>
<dbReference type="InParanoid" id="G5AS83"/>
<name>G5AS83_HETGA</name>
<comment type="pathway">
    <text evidence="5">Cofactor biosynthesis; NAD(+) biosynthesis; nicotinamide D-ribonucleotide from 5-phospho-alpha-D-ribose 1-diphosphate and nicotinamide: step 1/1.</text>
</comment>
<dbReference type="EC" id="2.4.2.12" evidence="6"/>
<comment type="similarity">
    <text evidence="1">Belongs to the NAPRTase family.</text>
</comment>
<evidence type="ECO:0000259" key="10">
    <source>
        <dbReference type="Pfam" id="PF18127"/>
    </source>
</evidence>
<dbReference type="Pfam" id="PF04095">
    <property type="entry name" value="NAPRTase"/>
    <property type="match status" value="1"/>
</dbReference>
<protein>
    <recommendedName>
        <fullName evidence="7">Nicotinamide phosphoribosyltransferase</fullName>
        <ecNumber evidence="6">2.4.2.12</ecNumber>
    </recommendedName>
</protein>
<evidence type="ECO:0000259" key="9">
    <source>
        <dbReference type="Pfam" id="PF04095"/>
    </source>
</evidence>
<proteinExistence type="inferred from homology"/>
<sequence length="403" mass="45405">MNTVAEAKFNILLATDSYKVTHYKQYPSNTGKIHSYFECREKKTENSKGKKGKYEETIFYGLQYILNKFLKGKVVTKENIQEAKEVYKEHFQDDVFNEKGWVATNSREQKKILAKYLLEISGNLDGLEYKLHNFGYRGVSSQETASIEESAHLVNFKGTDTVEGTALIKKYYGTKDPVPGYSVPAAEHSMITAWGKNHEKDAFEHIVTQLSSVPVSVVSNSYDIYNACEKIWGEDLRHLILSRSTEAPLIIRPDSGNPLDTVLKVLVILGKKFPVTENSEGYKLLPPYLRVIQGDGVDINTLQETVEGMKQKKWSIENLAFGSGGALLQTLTRDLLNCSFKCSYVVTYGLGINVFKDPVADPNKRSKKGRLSLYRTPAGNFVTLEEGKGDLEEYGQDLFHTVF</sequence>
<evidence type="ECO:0000256" key="4">
    <source>
        <dbReference type="ARBA" id="ARBA00022679"/>
    </source>
</evidence>
<dbReference type="InterPro" id="IPR036068">
    <property type="entry name" value="Nicotinate_pribotase-like_C"/>
</dbReference>
<dbReference type="SUPFAM" id="SSF51690">
    <property type="entry name" value="Nicotinate/Quinolinate PRTase C-terminal domain-like"/>
    <property type="match status" value="1"/>
</dbReference>
<evidence type="ECO:0000256" key="8">
    <source>
        <dbReference type="ARBA" id="ARBA00047835"/>
    </source>
</evidence>
<dbReference type="GO" id="GO:0009435">
    <property type="term" value="P:NAD+ biosynthetic process"/>
    <property type="evidence" value="ECO:0007669"/>
    <property type="project" value="UniProtKB-UniPathway"/>
</dbReference>
<evidence type="ECO:0000256" key="6">
    <source>
        <dbReference type="ARBA" id="ARBA00035024"/>
    </source>
</evidence>
<feature type="domain" description="Nicotinate/nicotinamide phosphoribosyltransferase" evidence="9">
    <location>
        <begin position="129"/>
        <end position="370"/>
    </location>
</feature>
<dbReference type="InterPro" id="IPR041525">
    <property type="entry name" value="N/Namide_PRibTrfase"/>
</dbReference>
<accession>G5AS83</accession>
<keyword evidence="4 11" id="KW-0808">Transferase</keyword>
<comment type="catalytic activity">
    <reaction evidence="8">
        <text>beta-nicotinamide D-ribonucleotide + diphosphate = 5-phospho-alpha-D-ribose 1-diphosphate + nicotinamide + H(+)</text>
        <dbReference type="Rhea" id="RHEA:16149"/>
        <dbReference type="ChEBI" id="CHEBI:14649"/>
        <dbReference type="ChEBI" id="CHEBI:15378"/>
        <dbReference type="ChEBI" id="CHEBI:17154"/>
        <dbReference type="ChEBI" id="CHEBI:33019"/>
        <dbReference type="ChEBI" id="CHEBI:58017"/>
        <dbReference type="EC" id="2.4.2.12"/>
    </reaction>
    <physiologicalReaction direction="right-to-left" evidence="8">
        <dbReference type="Rhea" id="RHEA:16151"/>
    </physiologicalReaction>
</comment>
<reference evidence="11 12" key="1">
    <citation type="journal article" date="2011" name="Nature">
        <title>Genome sequencing reveals insights into physiology and longevity of the naked mole rat.</title>
        <authorList>
            <person name="Kim E.B."/>
            <person name="Fang X."/>
            <person name="Fushan A.A."/>
            <person name="Huang Z."/>
            <person name="Lobanov A.V."/>
            <person name="Han L."/>
            <person name="Marino S.M."/>
            <person name="Sun X."/>
            <person name="Turanov A.A."/>
            <person name="Yang P."/>
            <person name="Yim S.H."/>
            <person name="Zhao X."/>
            <person name="Kasaikina M.V."/>
            <person name="Stoletzki N."/>
            <person name="Peng C."/>
            <person name="Polak P."/>
            <person name="Xiong Z."/>
            <person name="Kiezun A."/>
            <person name="Zhu Y."/>
            <person name="Chen Y."/>
            <person name="Kryukov G.V."/>
            <person name="Zhang Q."/>
            <person name="Peshkin L."/>
            <person name="Yang L."/>
            <person name="Bronson R.T."/>
            <person name="Buffenstein R."/>
            <person name="Wang B."/>
            <person name="Han C."/>
            <person name="Li Q."/>
            <person name="Chen L."/>
            <person name="Zhao W."/>
            <person name="Sunyaev S.R."/>
            <person name="Park T.J."/>
            <person name="Zhang G."/>
            <person name="Wang J."/>
            <person name="Gladyshev V.N."/>
        </authorList>
    </citation>
    <scope>NUCLEOTIDE SEQUENCE [LARGE SCALE GENOMIC DNA]</scope>
</reference>
<dbReference type="InterPro" id="IPR013785">
    <property type="entry name" value="Aldolase_TIM"/>
</dbReference>
<dbReference type="FunCoup" id="G5AS83">
    <property type="interactions" value="2406"/>
</dbReference>
<dbReference type="EMBL" id="JH166727">
    <property type="protein sequence ID" value="EHA99889.1"/>
    <property type="molecule type" value="Genomic_DNA"/>
</dbReference>
<organism evidence="11 12">
    <name type="scientific">Heterocephalus glaber</name>
    <name type="common">Naked mole rat</name>
    <dbReference type="NCBI Taxonomy" id="10181"/>
    <lineage>
        <taxon>Eukaryota</taxon>
        <taxon>Metazoa</taxon>
        <taxon>Chordata</taxon>
        <taxon>Craniata</taxon>
        <taxon>Vertebrata</taxon>
        <taxon>Euteleostomi</taxon>
        <taxon>Mammalia</taxon>
        <taxon>Eutheria</taxon>
        <taxon>Euarchontoglires</taxon>
        <taxon>Glires</taxon>
        <taxon>Rodentia</taxon>
        <taxon>Hystricomorpha</taxon>
        <taxon>Bathyergidae</taxon>
        <taxon>Heterocephalus</taxon>
    </lineage>
</organism>
<evidence type="ECO:0000313" key="11">
    <source>
        <dbReference type="EMBL" id="EHA99889.1"/>
    </source>
</evidence>
<dbReference type="Proteomes" id="UP000006813">
    <property type="component" value="Unassembled WGS sequence"/>
</dbReference>
<keyword evidence="3 11" id="KW-0328">Glycosyltransferase</keyword>
<feature type="domain" description="Nicotinamide phosphoribosyltransferase N-terminal" evidence="10">
    <location>
        <begin position="10"/>
        <end position="102"/>
    </location>
</feature>
<dbReference type="InterPro" id="IPR016471">
    <property type="entry name" value="Nicotinamide_PRibTrfase"/>
</dbReference>
<dbReference type="GO" id="GO:0047280">
    <property type="term" value="F:nicotinamide phosphoribosyltransferase activity"/>
    <property type="evidence" value="ECO:0007669"/>
    <property type="project" value="UniProtKB-EC"/>
</dbReference>
<evidence type="ECO:0000256" key="2">
    <source>
        <dbReference type="ARBA" id="ARBA00022642"/>
    </source>
</evidence>